<proteinExistence type="predicted"/>
<name>A0A250VU16_STROL</name>
<organism evidence="1 2">
    <name type="scientific">Streptomyces olivochromogenes</name>
    <dbReference type="NCBI Taxonomy" id="1963"/>
    <lineage>
        <taxon>Bacteria</taxon>
        <taxon>Bacillati</taxon>
        <taxon>Actinomycetota</taxon>
        <taxon>Actinomycetes</taxon>
        <taxon>Kitasatosporales</taxon>
        <taxon>Streptomycetaceae</taxon>
        <taxon>Streptomyces</taxon>
    </lineage>
</organism>
<dbReference type="AlphaFoldDB" id="A0A250VU16"/>
<sequence length="41" mass="4490">MPLDLSEAKSHGRIVPERSLSWAEPRCQLATLEAAEARAAK</sequence>
<keyword evidence="2" id="KW-1185">Reference proteome</keyword>
<protein>
    <submittedName>
        <fullName evidence="1">Uncharacterized protein</fullName>
    </submittedName>
</protein>
<gene>
    <name evidence="1" type="ORF">SO3561_09092</name>
</gene>
<accession>A0A250VU16</accession>
<comment type="caution">
    <text evidence="1">The sequence shown here is derived from an EMBL/GenBank/DDBJ whole genome shotgun (WGS) entry which is preliminary data.</text>
</comment>
<dbReference type="Proteomes" id="UP000217446">
    <property type="component" value="Unassembled WGS sequence"/>
</dbReference>
<reference evidence="2" key="1">
    <citation type="submission" date="2017-05" db="EMBL/GenBank/DDBJ databases">
        <title>Streptomyces olivochromogenes NBRC 3561 whole genome shotgun sequence.</title>
        <authorList>
            <person name="Dohra H."/>
            <person name="Kodani S."/>
        </authorList>
    </citation>
    <scope>NUCLEOTIDE SEQUENCE [LARGE SCALE GENOMIC DNA]</scope>
    <source>
        <strain evidence="2">NBRC 3561</strain>
    </source>
</reference>
<evidence type="ECO:0000313" key="2">
    <source>
        <dbReference type="Proteomes" id="UP000217446"/>
    </source>
</evidence>
<dbReference type="EMBL" id="BDQI01000036">
    <property type="protein sequence ID" value="GAX57522.1"/>
    <property type="molecule type" value="Genomic_DNA"/>
</dbReference>
<evidence type="ECO:0000313" key="1">
    <source>
        <dbReference type="EMBL" id="GAX57522.1"/>
    </source>
</evidence>